<feature type="compositionally biased region" description="Basic and acidic residues" evidence="1">
    <location>
        <begin position="26"/>
        <end position="45"/>
    </location>
</feature>
<dbReference type="EMBL" id="AEYJ02001150">
    <property type="protein sequence ID" value="KFH04407.1"/>
    <property type="molecule type" value="Genomic_DNA"/>
</dbReference>
<dbReference type="VEuPathDB" id="ToxoDB:TGVAND_366360"/>
<evidence type="ECO:0000256" key="1">
    <source>
        <dbReference type="SAM" id="MobiDB-lite"/>
    </source>
</evidence>
<organism evidence="2 3">
    <name type="scientific">Toxoplasma gondii VAND</name>
    <dbReference type="NCBI Taxonomy" id="933077"/>
    <lineage>
        <taxon>Eukaryota</taxon>
        <taxon>Sar</taxon>
        <taxon>Alveolata</taxon>
        <taxon>Apicomplexa</taxon>
        <taxon>Conoidasida</taxon>
        <taxon>Coccidia</taxon>
        <taxon>Eucoccidiorida</taxon>
        <taxon>Eimeriorina</taxon>
        <taxon>Sarcocystidae</taxon>
        <taxon>Toxoplasma</taxon>
    </lineage>
</organism>
<reference evidence="2 3" key="2">
    <citation type="journal article" date="2015" name="Eukaryot. Cell">
        <title>Genetic mapping reveals that sinefungin resistance in Toxoplasma gondii is controlled by a putative amino acid transporter locus that can be used as a negative selectable marker.</title>
        <authorList>
            <person name="Behnke M.S."/>
            <person name="Khan A."/>
            <person name="Sibley L.D."/>
        </authorList>
    </citation>
    <scope>NUCLEOTIDE SEQUENCE [LARGE SCALE GENOMIC DNA]</scope>
    <source>
        <strain evidence="2 3">VAND</strain>
    </source>
</reference>
<comment type="caution">
    <text evidence="2">The sequence shown here is derived from an EMBL/GenBank/DDBJ whole genome shotgun (WGS) entry which is preliminary data.</text>
</comment>
<name>A0A086PVM5_TOXGO</name>
<feature type="compositionally biased region" description="Low complexity" evidence="1">
    <location>
        <begin position="9"/>
        <end position="22"/>
    </location>
</feature>
<feature type="compositionally biased region" description="Basic and acidic residues" evidence="1">
    <location>
        <begin position="105"/>
        <end position="118"/>
    </location>
</feature>
<protein>
    <submittedName>
        <fullName evidence="2">Uncharacterized protein</fullName>
    </submittedName>
</protein>
<sequence>MHMTRSEDTAQQGEETQTDQTGRGPGRGEKEENGRGRKRETDTHMTHMRAVLTRTSLKDGGSWKESATKRTETAKKTARGKPEGRRRQRHERERDKTPTAQRNAKTGEETRQRSDSTNRKRLSKNENLQTCKRRTHL</sequence>
<evidence type="ECO:0000313" key="2">
    <source>
        <dbReference type="EMBL" id="KFH04407.1"/>
    </source>
</evidence>
<feature type="region of interest" description="Disordered" evidence="1">
    <location>
        <begin position="1"/>
        <end position="137"/>
    </location>
</feature>
<reference evidence="2 3" key="1">
    <citation type="submission" date="2014-08" db="EMBL/GenBank/DDBJ databases">
        <authorList>
            <person name="Sibley D."/>
            <person name="Venepally P."/>
            <person name="Karamycheva S."/>
            <person name="Hadjithomas M."/>
            <person name="Khan A."/>
            <person name="Brunk B."/>
            <person name="Roos D."/>
            <person name="Caler E."/>
            <person name="Lorenzi H."/>
        </authorList>
    </citation>
    <scope>NUCLEOTIDE SEQUENCE [LARGE SCALE GENOMIC DNA]</scope>
    <source>
        <strain evidence="2 3">VAND</strain>
    </source>
</reference>
<feature type="compositionally biased region" description="Basic and acidic residues" evidence="1">
    <location>
        <begin position="66"/>
        <end position="97"/>
    </location>
</feature>
<proteinExistence type="predicted"/>
<dbReference type="AlphaFoldDB" id="A0A086PVM5"/>
<dbReference type="Proteomes" id="UP000028840">
    <property type="component" value="Unassembled WGS sequence"/>
</dbReference>
<evidence type="ECO:0000313" key="3">
    <source>
        <dbReference type="Proteomes" id="UP000028840"/>
    </source>
</evidence>
<accession>A0A086PVM5</accession>
<gene>
    <name evidence="2" type="ORF">TGVAND_366360</name>
</gene>